<dbReference type="Gene3D" id="6.10.250.2540">
    <property type="match status" value="1"/>
</dbReference>
<dbReference type="AlphaFoldDB" id="A0AAJ1IE36"/>
<protein>
    <recommendedName>
        <fullName evidence="4">DUF1640 domain-containing protein</fullName>
    </recommendedName>
</protein>
<dbReference type="Proteomes" id="UP001221217">
    <property type="component" value="Unassembled WGS sequence"/>
</dbReference>
<proteinExistence type="predicted"/>
<accession>A0AAJ1IE36</accession>
<reference evidence="2 3" key="1">
    <citation type="submission" date="2022-12" db="EMBL/GenBank/DDBJ databases">
        <title>Metagenome assembled genome from gulf of manar.</title>
        <authorList>
            <person name="Kohli P."/>
            <person name="Pk S."/>
            <person name="Venkata Ramana C."/>
            <person name="Sasikala C."/>
        </authorList>
    </citation>
    <scope>NUCLEOTIDE SEQUENCE [LARGE SCALE GENOMIC DNA]</scope>
    <source>
        <strain evidence="2">JB008</strain>
    </source>
</reference>
<name>A0AAJ1IE36_9SPIO</name>
<evidence type="ECO:0008006" key="4">
    <source>
        <dbReference type="Google" id="ProtNLM"/>
    </source>
</evidence>
<keyword evidence="1" id="KW-1133">Transmembrane helix</keyword>
<keyword evidence="1" id="KW-0812">Transmembrane</keyword>
<evidence type="ECO:0000256" key="1">
    <source>
        <dbReference type="SAM" id="Phobius"/>
    </source>
</evidence>
<dbReference type="EMBL" id="JAQQAL010000011">
    <property type="protein sequence ID" value="MDC7226182.1"/>
    <property type="molecule type" value="Genomic_DNA"/>
</dbReference>
<organism evidence="2 3">
    <name type="scientific">Candidatus Thalassospirochaeta sargassi</name>
    <dbReference type="NCBI Taxonomy" id="3119039"/>
    <lineage>
        <taxon>Bacteria</taxon>
        <taxon>Pseudomonadati</taxon>
        <taxon>Spirochaetota</taxon>
        <taxon>Spirochaetia</taxon>
        <taxon>Spirochaetales</taxon>
        <taxon>Spirochaetaceae</taxon>
        <taxon>Candidatus Thalassospirochaeta</taxon>
    </lineage>
</organism>
<evidence type="ECO:0000313" key="2">
    <source>
        <dbReference type="EMBL" id="MDC7226182.1"/>
    </source>
</evidence>
<gene>
    <name evidence="2" type="ORF">PQJ61_05415</name>
</gene>
<evidence type="ECO:0000313" key="3">
    <source>
        <dbReference type="Proteomes" id="UP001221217"/>
    </source>
</evidence>
<sequence>MGEASMELGERELEKIGKYVQNHLEEWNRNTILSFQSSRDIELIERTVRLEEGLKSSIDLMRQGFDMMDKRFEQVDKRFEQVDKRFEQVDKRFEDMQHNMDKRFEEVNRRFNVLQWAIGIGFTTVTALMAVFKFL</sequence>
<keyword evidence="1" id="KW-0472">Membrane</keyword>
<comment type="caution">
    <text evidence="2">The sequence shown here is derived from an EMBL/GenBank/DDBJ whole genome shotgun (WGS) entry which is preliminary data.</text>
</comment>
<feature type="transmembrane region" description="Helical" evidence="1">
    <location>
        <begin position="113"/>
        <end position="132"/>
    </location>
</feature>